<comment type="similarity">
    <text evidence="5">Belongs to the actin-binding proteins ADF family. Coactosin subfamily.</text>
</comment>
<dbReference type="RefSeq" id="XP_005793875.1">
    <property type="nucleotide sequence ID" value="XM_005793818.1"/>
</dbReference>
<dbReference type="FunFam" id="3.40.20.10:FF:000018">
    <property type="entry name" value="Coactosin-like 1"/>
    <property type="match status" value="1"/>
</dbReference>
<dbReference type="STRING" id="2903.R1G0A2"/>
<dbReference type="Pfam" id="PF00241">
    <property type="entry name" value="Cofilin_ADF"/>
    <property type="match status" value="1"/>
</dbReference>
<dbReference type="GO" id="GO:0051015">
    <property type="term" value="F:actin filament binding"/>
    <property type="evidence" value="ECO:0007669"/>
    <property type="project" value="TreeGrafter"/>
</dbReference>
<dbReference type="PROSITE" id="PS51263">
    <property type="entry name" value="ADF_H"/>
    <property type="match status" value="1"/>
</dbReference>
<dbReference type="HOGENOM" id="CLU_1231811_0_0_1"/>
<dbReference type="eggNOG" id="KOG3655">
    <property type="taxonomic scope" value="Eukaryota"/>
</dbReference>
<name>A0A0D3L0B1_EMIH1</name>
<dbReference type="KEGG" id="ehx:EMIHUDRAFT_431653"/>
<dbReference type="Proteomes" id="UP000013827">
    <property type="component" value="Unassembled WGS sequence"/>
</dbReference>
<dbReference type="SUPFAM" id="SSF55753">
    <property type="entry name" value="Actin depolymerizing proteins"/>
    <property type="match status" value="1"/>
</dbReference>
<reference evidence="8" key="1">
    <citation type="journal article" date="2013" name="Nature">
        <title>Pan genome of the phytoplankton Emiliania underpins its global distribution.</title>
        <authorList>
            <person name="Read B.A."/>
            <person name="Kegel J."/>
            <person name="Klute M.J."/>
            <person name="Kuo A."/>
            <person name="Lefebvre S.C."/>
            <person name="Maumus F."/>
            <person name="Mayer C."/>
            <person name="Miller J."/>
            <person name="Monier A."/>
            <person name="Salamov A."/>
            <person name="Young J."/>
            <person name="Aguilar M."/>
            <person name="Claverie J.M."/>
            <person name="Frickenhaus S."/>
            <person name="Gonzalez K."/>
            <person name="Herman E.K."/>
            <person name="Lin Y.C."/>
            <person name="Napier J."/>
            <person name="Ogata H."/>
            <person name="Sarno A.F."/>
            <person name="Shmutz J."/>
            <person name="Schroeder D."/>
            <person name="de Vargas C."/>
            <person name="Verret F."/>
            <person name="von Dassow P."/>
            <person name="Valentin K."/>
            <person name="Van de Peer Y."/>
            <person name="Wheeler G."/>
            <person name="Dacks J.B."/>
            <person name="Delwiche C.F."/>
            <person name="Dyhrman S.T."/>
            <person name="Glockner G."/>
            <person name="John U."/>
            <person name="Richards T."/>
            <person name="Worden A.Z."/>
            <person name="Zhang X."/>
            <person name="Grigoriev I.V."/>
            <person name="Allen A.E."/>
            <person name="Bidle K."/>
            <person name="Borodovsky M."/>
            <person name="Bowler C."/>
            <person name="Brownlee C."/>
            <person name="Cock J.M."/>
            <person name="Elias M."/>
            <person name="Gladyshev V.N."/>
            <person name="Groth M."/>
            <person name="Guda C."/>
            <person name="Hadaegh A."/>
            <person name="Iglesias-Rodriguez M.D."/>
            <person name="Jenkins J."/>
            <person name="Jones B.M."/>
            <person name="Lawson T."/>
            <person name="Leese F."/>
            <person name="Lindquist E."/>
            <person name="Lobanov A."/>
            <person name="Lomsadze A."/>
            <person name="Malik S.B."/>
            <person name="Marsh M.E."/>
            <person name="Mackinder L."/>
            <person name="Mock T."/>
            <person name="Mueller-Roeber B."/>
            <person name="Pagarete A."/>
            <person name="Parker M."/>
            <person name="Probert I."/>
            <person name="Quesneville H."/>
            <person name="Raines C."/>
            <person name="Rensing S.A."/>
            <person name="Riano-Pachon D.M."/>
            <person name="Richier S."/>
            <person name="Rokitta S."/>
            <person name="Shiraiwa Y."/>
            <person name="Soanes D.M."/>
            <person name="van der Giezen M."/>
            <person name="Wahlund T.M."/>
            <person name="Williams B."/>
            <person name="Wilson W."/>
            <person name="Wolfe G."/>
            <person name="Wurch L.L."/>
        </authorList>
    </citation>
    <scope>NUCLEOTIDE SEQUENCE</scope>
</reference>
<dbReference type="InterPro" id="IPR002108">
    <property type="entry name" value="ADF-H"/>
</dbReference>
<dbReference type="GO" id="GO:0030427">
    <property type="term" value="C:site of polarized growth"/>
    <property type="evidence" value="ECO:0007669"/>
    <property type="project" value="TreeGrafter"/>
</dbReference>
<dbReference type="InterPro" id="IPR029006">
    <property type="entry name" value="ADF-H/Gelsolin-like_dom_sf"/>
</dbReference>
<dbReference type="CDD" id="cd11282">
    <property type="entry name" value="ADF_coactosin_like"/>
    <property type="match status" value="1"/>
</dbReference>
<dbReference type="SMART" id="SM00102">
    <property type="entry name" value="ADF"/>
    <property type="match status" value="1"/>
</dbReference>
<dbReference type="EnsemblProtists" id="EOD41446">
    <property type="protein sequence ID" value="EOD41446"/>
    <property type="gene ID" value="EMIHUDRAFT_431653"/>
</dbReference>
<accession>A0A0D3L0B1</accession>
<protein>
    <recommendedName>
        <fullName evidence="6">ADF-H domain-containing protein</fullName>
    </recommendedName>
</protein>
<keyword evidence="8" id="KW-1185">Reference proteome</keyword>
<dbReference type="AlphaFoldDB" id="A0A0D3L0B1"/>
<proteinExistence type="inferred from homology"/>
<comment type="subcellular location">
    <subcellularLocation>
        <location evidence="1">Cytoplasm</location>
        <location evidence="1">Cytoskeleton</location>
    </subcellularLocation>
</comment>
<dbReference type="GeneID" id="17286724"/>
<keyword evidence="3" id="KW-0009">Actin-binding</keyword>
<dbReference type="GO" id="GO:0030864">
    <property type="term" value="C:cortical actin cytoskeleton"/>
    <property type="evidence" value="ECO:0007669"/>
    <property type="project" value="TreeGrafter"/>
</dbReference>
<evidence type="ECO:0000256" key="5">
    <source>
        <dbReference type="ARBA" id="ARBA00038052"/>
    </source>
</evidence>
<evidence type="ECO:0000256" key="4">
    <source>
        <dbReference type="ARBA" id="ARBA00023212"/>
    </source>
</evidence>
<dbReference type="OMA" id="KFVAITW"/>
<dbReference type="PaxDb" id="2903-EOD41446"/>
<dbReference type="Gene3D" id="3.40.20.10">
    <property type="entry name" value="Severin"/>
    <property type="match status" value="1"/>
</dbReference>
<evidence type="ECO:0000256" key="2">
    <source>
        <dbReference type="ARBA" id="ARBA00022490"/>
    </source>
</evidence>
<evidence type="ECO:0000313" key="7">
    <source>
        <dbReference type="EnsemblProtists" id="EOD41446"/>
    </source>
</evidence>
<evidence type="ECO:0000256" key="1">
    <source>
        <dbReference type="ARBA" id="ARBA00004245"/>
    </source>
</evidence>
<sequence length="225" mass="23924">MGSVDVSDGGISTAIASVRDDGTDDMYAILKYDGKAKLILQKTGSGSMDEMAGELDDGEVQYVLLRVEGGRDQESKAVKFVFITWVGSSVGGMAKGRVASHKMAVKDALGWTVVDIQADDKDDISEEVIREKLKKASGANYDLGSNAGGNYESKAGEIQAAGRNNYQTLEKESNIGPVVFETRALPKETPIDLGGRPMVASATEGKKNTVIRDEVEVAAAKKGEE</sequence>
<dbReference type="PANTHER" id="PTHR10829:SF56">
    <property type="entry name" value="ADF-H DOMAIN-CONTAINING PROTEIN"/>
    <property type="match status" value="1"/>
</dbReference>
<evidence type="ECO:0000259" key="6">
    <source>
        <dbReference type="PROSITE" id="PS51263"/>
    </source>
</evidence>
<feature type="domain" description="ADF-H" evidence="6">
    <location>
        <begin position="3"/>
        <end position="134"/>
    </location>
</feature>
<dbReference type="PANTHER" id="PTHR10829">
    <property type="entry name" value="CORTACTIN AND DREBRIN"/>
    <property type="match status" value="1"/>
</dbReference>
<reference evidence="7" key="2">
    <citation type="submission" date="2024-10" db="UniProtKB">
        <authorList>
            <consortium name="EnsemblProtists"/>
        </authorList>
    </citation>
    <scope>IDENTIFICATION</scope>
</reference>
<keyword evidence="4" id="KW-0206">Cytoskeleton</keyword>
<dbReference type="GO" id="GO:0030833">
    <property type="term" value="P:regulation of actin filament polymerization"/>
    <property type="evidence" value="ECO:0007669"/>
    <property type="project" value="TreeGrafter"/>
</dbReference>
<keyword evidence="2" id="KW-0963">Cytoplasm</keyword>
<evidence type="ECO:0000256" key="3">
    <source>
        <dbReference type="ARBA" id="ARBA00023203"/>
    </source>
</evidence>
<dbReference type="GO" id="GO:0005884">
    <property type="term" value="C:actin filament"/>
    <property type="evidence" value="ECO:0007669"/>
    <property type="project" value="TreeGrafter"/>
</dbReference>
<evidence type="ECO:0000313" key="8">
    <source>
        <dbReference type="Proteomes" id="UP000013827"/>
    </source>
</evidence>
<organism evidence="7 8">
    <name type="scientific">Emiliania huxleyi (strain CCMP1516)</name>
    <dbReference type="NCBI Taxonomy" id="280463"/>
    <lineage>
        <taxon>Eukaryota</taxon>
        <taxon>Haptista</taxon>
        <taxon>Haptophyta</taxon>
        <taxon>Prymnesiophyceae</taxon>
        <taxon>Isochrysidales</taxon>
        <taxon>Noelaerhabdaceae</taxon>
        <taxon>Emiliania</taxon>
    </lineage>
</organism>